<dbReference type="EMBL" id="JAVYJV010000012">
    <property type="protein sequence ID" value="KAK4356750.1"/>
    <property type="molecule type" value="Genomic_DNA"/>
</dbReference>
<gene>
    <name evidence="2" type="ORF">RND71_022360</name>
</gene>
<feature type="region of interest" description="Disordered" evidence="1">
    <location>
        <begin position="131"/>
        <end position="151"/>
    </location>
</feature>
<keyword evidence="3" id="KW-1185">Reference proteome</keyword>
<reference evidence="2" key="1">
    <citation type="submission" date="2023-12" db="EMBL/GenBank/DDBJ databases">
        <title>Genome assembly of Anisodus tanguticus.</title>
        <authorList>
            <person name="Wang Y.-J."/>
        </authorList>
    </citation>
    <scope>NUCLEOTIDE SEQUENCE</scope>
    <source>
        <strain evidence="2">KB-2021</strain>
        <tissue evidence="2">Leaf</tissue>
    </source>
</reference>
<dbReference type="AlphaFoldDB" id="A0AAE1RQV5"/>
<dbReference type="Proteomes" id="UP001291623">
    <property type="component" value="Unassembled WGS sequence"/>
</dbReference>
<evidence type="ECO:0000256" key="1">
    <source>
        <dbReference type="SAM" id="MobiDB-lite"/>
    </source>
</evidence>
<comment type="caution">
    <text evidence="2">The sequence shown here is derived from an EMBL/GenBank/DDBJ whole genome shotgun (WGS) entry which is preliminary data.</text>
</comment>
<feature type="region of interest" description="Disordered" evidence="1">
    <location>
        <begin position="218"/>
        <end position="286"/>
    </location>
</feature>
<evidence type="ECO:0000313" key="2">
    <source>
        <dbReference type="EMBL" id="KAK4356750.1"/>
    </source>
</evidence>
<feature type="compositionally biased region" description="Acidic residues" evidence="1">
    <location>
        <begin position="267"/>
        <end position="278"/>
    </location>
</feature>
<organism evidence="2 3">
    <name type="scientific">Anisodus tanguticus</name>
    <dbReference type="NCBI Taxonomy" id="243964"/>
    <lineage>
        <taxon>Eukaryota</taxon>
        <taxon>Viridiplantae</taxon>
        <taxon>Streptophyta</taxon>
        <taxon>Embryophyta</taxon>
        <taxon>Tracheophyta</taxon>
        <taxon>Spermatophyta</taxon>
        <taxon>Magnoliopsida</taxon>
        <taxon>eudicotyledons</taxon>
        <taxon>Gunneridae</taxon>
        <taxon>Pentapetalae</taxon>
        <taxon>asterids</taxon>
        <taxon>lamiids</taxon>
        <taxon>Solanales</taxon>
        <taxon>Solanaceae</taxon>
        <taxon>Solanoideae</taxon>
        <taxon>Hyoscyameae</taxon>
        <taxon>Anisodus</taxon>
    </lineage>
</organism>
<sequence>MPKPLTPIYRILSLTADGFDSHSEFSNTDSLLKPNSVKMKDEINISEKLNFVKMKDTSEKLNVGASETHDNTQSADESIKGKSLNILENLVGSKDDGSVRCSLKIELFDDTAMIDISQVGKSYSVDNKFRGFDGKSGRNRKKNNATHQQNGQKMVAKEKNVVISEKRIYCRKELENLRFIGMEEQRKMWVEVYCGLGDTVQKEYDALLHSKHIPRRHLGKENTPLISGNDHSEHLDDQEGSIDTRNSPSVFPLSRDAGISYEGESNVYEESDDSDDDYSSIQRHCL</sequence>
<name>A0AAE1RQV5_9SOLA</name>
<proteinExistence type="predicted"/>
<accession>A0AAE1RQV5</accession>
<protein>
    <submittedName>
        <fullName evidence="2">Uncharacterized protein</fullName>
    </submittedName>
</protein>
<evidence type="ECO:0000313" key="3">
    <source>
        <dbReference type="Proteomes" id="UP001291623"/>
    </source>
</evidence>